<evidence type="ECO:0000256" key="1">
    <source>
        <dbReference type="SAM" id="MobiDB-lite"/>
    </source>
</evidence>
<feature type="compositionally biased region" description="Basic residues" evidence="1">
    <location>
        <begin position="117"/>
        <end position="139"/>
    </location>
</feature>
<dbReference type="Gramene" id="GBG65708">
    <property type="protein sequence ID" value="GBG65708"/>
    <property type="gene ID" value="CBR_g52009"/>
</dbReference>
<evidence type="ECO:0008006" key="4">
    <source>
        <dbReference type="Google" id="ProtNLM"/>
    </source>
</evidence>
<gene>
    <name evidence="2" type="ORF">CBR_g52009</name>
</gene>
<dbReference type="Gene3D" id="3.40.1440.10">
    <property type="entry name" value="GIY-YIG endonuclease"/>
    <property type="match status" value="1"/>
</dbReference>
<dbReference type="Proteomes" id="UP000265515">
    <property type="component" value="Unassembled WGS sequence"/>
</dbReference>
<proteinExistence type="predicted"/>
<reference evidence="2 3" key="1">
    <citation type="journal article" date="2018" name="Cell">
        <title>The Chara Genome: Secondary Complexity and Implications for Plant Terrestrialization.</title>
        <authorList>
            <person name="Nishiyama T."/>
            <person name="Sakayama H."/>
            <person name="Vries J.D."/>
            <person name="Buschmann H."/>
            <person name="Saint-Marcoux D."/>
            <person name="Ullrich K.K."/>
            <person name="Haas F.B."/>
            <person name="Vanderstraeten L."/>
            <person name="Becker D."/>
            <person name="Lang D."/>
            <person name="Vosolsobe S."/>
            <person name="Rombauts S."/>
            <person name="Wilhelmsson P.K.I."/>
            <person name="Janitza P."/>
            <person name="Kern R."/>
            <person name="Heyl A."/>
            <person name="Rumpler F."/>
            <person name="Villalobos L.I.A.C."/>
            <person name="Clay J.M."/>
            <person name="Skokan R."/>
            <person name="Toyoda A."/>
            <person name="Suzuki Y."/>
            <person name="Kagoshima H."/>
            <person name="Schijlen E."/>
            <person name="Tajeshwar N."/>
            <person name="Catarino B."/>
            <person name="Hetherington A.J."/>
            <person name="Saltykova A."/>
            <person name="Bonnot C."/>
            <person name="Breuninger H."/>
            <person name="Symeonidi A."/>
            <person name="Radhakrishnan G.V."/>
            <person name="Van Nieuwerburgh F."/>
            <person name="Deforce D."/>
            <person name="Chang C."/>
            <person name="Karol K.G."/>
            <person name="Hedrich R."/>
            <person name="Ulvskov P."/>
            <person name="Glockner G."/>
            <person name="Delwiche C.F."/>
            <person name="Petrasek J."/>
            <person name="Van de Peer Y."/>
            <person name="Friml J."/>
            <person name="Beilby M."/>
            <person name="Dolan L."/>
            <person name="Kohara Y."/>
            <person name="Sugano S."/>
            <person name="Fujiyama A."/>
            <person name="Delaux P.-M."/>
            <person name="Quint M."/>
            <person name="TheiBen G."/>
            <person name="Hagemann M."/>
            <person name="Harholt J."/>
            <person name="Dunand C."/>
            <person name="Zachgo S."/>
            <person name="Langdale J."/>
            <person name="Maumus F."/>
            <person name="Straeten D.V.D."/>
            <person name="Gould S.B."/>
            <person name="Rensing S.A."/>
        </authorList>
    </citation>
    <scope>NUCLEOTIDE SEQUENCE [LARGE SCALE GENOMIC DNA]</scope>
    <source>
        <strain evidence="2 3">S276</strain>
    </source>
</reference>
<organism evidence="2 3">
    <name type="scientific">Chara braunii</name>
    <name type="common">Braun's stonewort</name>
    <dbReference type="NCBI Taxonomy" id="69332"/>
    <lineage>
        <taxon>Eukaryota</taxon>
        <taxon>Viridiplantae</taxon>
        <taxon>Streptophyta</taxon>
        <taxon>Charophyceae</taxon>
        <taxon>Charales</taxon>
        <taxon>Characeae</taxon>
        <taxon>Chara</taxon>
    </lineage>
</organism>
<keyword evidence="3" id="KW-1185">Reference proteome</keyword>
<dbReference type="SUPFAM" id="SSF82771">
    <property type="entry name" value="GIY-YIG endonuclease"/>
    <property type="match status" value="1"/>
</dbReference>
<protein>
    <recommendedName>
        <fullName evidence="4">GIY-YIG domain-containing protein</fullName>
    </recommendedName>
</protein>
<sequence>MTGEIRWLTKYLDKAESTENLLELRSGGTYVIVSPWPKRMYVGCTTRPIIHRWREHVAAANSNSRGKAPQLYRWMRTFGVDRFVVVPIRHMTEQDDFVFERYLICDLCPSLNTLGTSRRRSMKTRKRSGRRERNKRGHKTTGTSVVTFKTAGGVRTSILNWLEEKKDTSGERLEVEFLPGRHWADDWKKLEAKYGAFEILIGGRNMTFKKSKKMCQSGGIAIFLKIQRMNTTTERNKVFLSKLLSQPGRVSSLKRFTTAKLVGLYRTVGLFGKKVTRNKLRIALDKVIRQKTGVSVRRCDSKISV</sequence>
<dbReference type="AlphaFoldDB" id="A0A388K6M8"/>
<evidence type="ECO:0000313" key="2">
    <source>
        <dbReference type="EMBL" id="GBG65708.1"/>
    </source>
</evidence>
<dbReference type="EMBL" id="BFEA01000064">
    <property type="protein sequence ID" value="GBG65708.1"/>
    <property type="molecule type" value="Genomic_DNA"/>
</dbReference>
<comment type="caution">
    <text evidence="2">The sequence shown here is derived from an EMBL/GenBank/DDBJ whole genome shotgun (WGS) entry which is preliminary data.</text>
</comment>
<accession>A0A388K6M8</accession>
<feature type="region of interest" description="Disordered" evidence="1">
    <location>
        <begin position="116"/>
        <end position="140"/>
    </location>
</feature>
<evidence type="ECO:0000313" key="3">
    <source>
        <dbReference type="Proteomes" id="UP000265515"/>
    </source>
</evidence>
<name>A0A388K6M8_CHABU</name>
<dbReference type="InterPro" id="IPR035901">
    <property type="entry name" value="GIY-YIG_endonuc_sf"/>
</dbReference>